<dbReference type="InterPro" id="IPR004344">
    <property type="entry name" value="TTL/TTLL_fam"/>
</dbReference>
<evidence type="ECO:0000256" key="4">
    <source>
        <dbReference type="ARBA" id="ARBA00022741"/>
    </source>
</evidence>
<dbReference type="PANTHER" id="PTHR45870">
    <property type="entry name" value="TUBULIN MONOGLYCYLASE TTLL3"/>
    <property type="match status" value="1"/>
</dbReference>
<evidence type="ECO:0000313" key="7">
    <source>
        <dbReference type="EMBL" id="CAH1726325.1"/>
    </source>
</evidence>
<feature type="compositionally biased region" description="Basic residues" evidence="6">
    <location>
        <begin position="494"/>
        <end position="503"/>
    </location>
</feature>
<dbReference type="InterPro" id="IPR051437">
    <property type="entry name" value="TTLL_monoglycylase"/>
</dbReference>
<proteinExistence type="predicted"/>
<reference evidence="7" key="1">
    <citation type="submission" date="2022-02" db="EMBL/GenBank/DDBJ databases">
        <authorList>
            <person name="King R."/>
        </authorList>
    </citation>
    <scope>NUCLEOTIDE SEQUENCE</scope>
</reference>
<evidence type="ECO:0000256" key="6">
    <source>
        <dbReference type="SAM" id="MobiDB-lite"/>
    </source>
</evidence>
<name>A0A9P0NJU6_APHGO</name>
<feature type="region of interest" description="Disordered" evidence="6">
    <location>
        <begin position="1"/>
        <end position="92"/>
    </location>
</feature>
<feature type="compositionally biased region" description="Polar residues" evidence="6">
    <location>
        <begin position="21"/>
        <end position="31"/>
    </location>
</feature>
<feature type="compositionally biased region" description="Low complexity" evidence="6">
    <location>
        <begin position="45"/>
        <end position="63"/>
    </location>
</feature>
<evidence type="ECO:0000256" key="1">
    <source>
        <dbReference type="ARBA" id="ARBA00004496"/>
    </source>
</evidence>
<dbReference type="GO" id="GO:0005524">
    <property type="term" value="F:ATP binding"/>
    <property type="evidence" value="ECO:0007669"/>
    <property type="project" value="UniProtKB-KW"/>
</dbReference>
<dbReference type="EMBL" id="OU899035">
    <property type="protein sequence ID" value="CAH1726325.1"/>
    <property type="molecule type" value="Genomic_DNA"/>
</dbReference>
<dbReference type="GO" id="GO:0070736">
    <property type="term" value="F:protein-glycine ligase activity, initiating"/>
    <property type="evidence" value="ECO:0007669"/>
    <property type="project" value="TreeGrafter"/>
</dbReference>
<evidence type="ECO:0000256" key="2">
    <source>
        <dbReference type="ARBA" id="ARBA00022490"/>
    </source>
</evidence>
<protein>
    <submittedName>
        <fullName evidence="7">Uncharacterized protein</fullName>
    </submittedName>
</protein>
<keyword evidence="4" id="KW-0547">Nucleotide-binding</keyword>
<dbReference type="GO" id="GO:0005737">
    <property type="term" value="C:cytoplasm"/>
    <property type="evidence" value="ECO:0007669"/>
    <property type="project" value="UniProtKB-SubCell"/>
</dbReference>
<dbReference type="AlphaFoldDB" id="A0A9P0NJU6"/>
<feature type="region of interest" description="Disordered" evidence="6">
    <location>
        <begin position="479"/>
        <end position="522"/>
    </location>
</feature>
<reference evidence="7" key="2">
    <citation type="submission" date="2022-10" db="EMBL/GenBank/DDBJ databases">
        <authorList>
            <consortium name="ENA_rothamsted_submissions"/>
            <consortium name="culmorum"/>
            <person name="King R."/>
        </authorList>
    </citation>
    <scope>NUCLEOTIDE SEQUENCE</scope>
</reference>
<dbReference type="Pfam" id="PF03133">
    <property type="entry name" value="TTL"/>
    <property type="match status" value="2"/>
</dbReference>
<keyword evidence="2" id="KW-0963">Cytoplasm</keyword>
<dbReference type="GO" id="GO:0015630">
    <property type="term" value="C:microtubule cytoskeleton"/>
    <property type="evidence" value="ECO:0007669"/>
    <property type="project" value="TreeGrafter"/>
</dbReference>
<feature type="compositionally biased region" description="Low complexity" evidence="6">
    <location>
        <begin position="75"/>
        <end position="92"/>
    </location>
</feature>
<keyword evidence="3" id="KW-0436">Ligase</keyword>
<feature type="compositionally biased region" description="Acidic residues" evidence="6">
    <location>
        <begin position="508"/>
        <end position="522"/>
    </location>
</feature>
<comment type="subcellular location">
    <subcellularLocation>
        <location evidence="1">Cytoplasm</location>
    </subcellularLocation>
</comment>
<accession>A0A9P0NJU6</accession>
<evidence type="ECO:0000313" key="8">
    <source>
        <dbReference type="Proteomes" id="UP001154329"/>
    </source>
</evidence>
<gene>
    <name evidence="7" type="ORF">APHIGO_LOCUS7236</name>
</gene>
<keyword evidence="8" id="KW-1185">Reference proteome</keyword>
<dbReference type="Proteomes" id="UP001154329">
    <property type="component" value="Chromosome 2"/>
</dbReference>
<dbReference type="Gene3D" id="3.30.470.20">
    <property type="entry name" value="ATP-grasp fold, B domain"/>
    <property type="match status" value="1"/>
</dbReference>
<organism evidence="7 8">
    <name type="scientific">Aphis gossypii</name>
    <name type="common">Cotton aphid</name>
    <dbReference type="NCBI Taxonomy" id="80765"/>
    <lineage>
        <taxon>Eukaryota</taxon>
        <taxon>Metazoa</taxon>
        <taxon>Ecdysozoa</taxon>
        <taxon>Arthropoda</taxon>
        <taxon>Hexapoda</taxon>
        <taxon>Insecta</taxon>
        <taxon>Pterygota</taxon>
        <taxon>Neoptera</taxon>
        <taxon>Paraneoptera</taxon>
        <taxon>Hemiptera</taxon>
        <taxon>Sternorrhyncha</taxon>
        <taxon>Aphidomorpha</taxon>
        <taxon>Aphidoidea</taxon>
        <taxon>Aphididae</taxon>
        <taxon>Aphidini</taxon>
        <taxon>Aphis</taxon>
        <taxon>Aphis</taxon>
    </lineage>
</organism>
<evidence type="ECO:0000256" key="3">
    <source>
        <dbReference type="ARBA" id="ARBA00022598"/>
    </source>
</evidence>
<sequence>MPMASNNNDALKENGGKKSKNSVIGNSSPGNATVKRKRKIGPVGLSGLATAKTATASTSGVGSEKSSKLIKGSKVKSSCGKSGRGSGKNSVGTLDQTIRERNIFTAVAKMPEEIQTMLIKNGWIGKITIDDNCFGRSDTTVEVISLHNNAQRVKGVAKRYESGLMWTDAHSGGVNWMTLRPDVVVNRFPRDGNAALKLCGHALAGKSEFDGHFPRAYPARTEGIHADSFVADYSLTACISLLRAFVDGGHQTMCAKNGKVPLSALQFATFKCHQYLTGDKSLLATSFPGKGAAWETFFQHYYEVVHDQRKFTVPEEVDDGEAALRYLTASSVQLVDQLTAARPQTAIDGYQNVWIVKSTAALHGGRPVMSNKMDDLLNSFGRSGGADRTVQKYIETPLLRDNIKSDVHTWIVLSTLDGRLTVWLHRTCAVQPYPQRFSLHRKAATAGHFDRVKSDGLHGMLRPTALTCGLKRLVRTMRHDEKTGKQQQQQQQKQQKRRRRRRRMNEGGENDNDDDDDDDNADDEIYSAIRRSVVSAMTAAATAGSFGLRPNCLELFRGTFVLGDDTRPWLIDIVSDDPCLGADCGGRKADRATPTAVVARSVARGVAKLLMDSGRGRAARIGMFDMVHECPMPAGAAPYAPRPYAEPAPTSPASKLLAGRADRPRAGVSTIASRGVRPVARHNRHWWDDSSISTYVQTVGADDVLEDQQPWRSSPAFGPPQQSAVDDAELGSEVIAVVSTEIPAGRRESRRCLHLLDRCKSKIASVQRICKSIIRRDHKKKNRNKQIATIL</sequence>
<feature type="region of interest" description="Disordered" evidence="6">
    <location>
        <begin position="645"/>
        <end position="664"/>
    </location>
</feature>
<dbReference type="PANTHER" id="PTHR45870:SF2">
    <property type="entry name" value="TUBULIN MONOGLYCYLASE TTLL3"/>
    <property type="match status" value="1"/>
</dbReference>
<evidence type="ECO:0000256" key="5">
    <source>
        <dbReference type="ARBA" id="ARBA00022840"/>
    </source>
</evidence>
<keyword evidence="5" id="KW-0067">ATP-binding</keyword>